<dbReference type="InterPro" id="IPR031616">
    <property type="entry name" value="BsrE-like"/>
</dbReference>
<evidence type="ECO:0000256" key="1">
    <source>
        <dbReference type="SAM" id="Phobius"/>
    </source>
</evidence>
<sequence length="34" mass="3691">MTVADALSLMIQFGSFVVALISLLVALVTLLRRK</sequence>
<evidence type="ECO:0000313" key="3">
    <source>
        <dbReference type="Proteomes" id="UP000642910"/>
    </source>
</evidence>
<dbReference type="EMBL" id="JADPKZ010000019">
    <property type="protein sequence ID" value="MBF8376481.1"/>
    <property type="molecule type" value="Genomic_DNA"/>
</dbReference>
<accession>A0ABS0EZM1</accession>
<comment type="caution">
    <text evidence="2">The sequence shown here is derived from an EMBL/GenBank/DDBJ whole genome shotgun (WGS) entry which is preliminary data.</text>
</comment>
<keyword evidence="1" id="KW-1133">Transmembrane helix</keyword>
<keyword evidence="1" id="KW-0812">Transmembrane</keyword>
<proteinExistence type="predicted"/>
<name>A0ABS0EZM1_9BACL</name>
<evidence type="ECO:0000313" key="2">
    <source>
        <dbReference type="EMBL" id="MBF8376481.1"/>
    </source>
</evidence>
<keyword evidence="1" id="KW-0472">Membrane</keyword>
<dbReference type="Proteomes" id="UP000642910">
    <property type="component" value="Unassembled WGS sequence"/>
</dbReference>
<feature type="transmembrane region" description="Helical" evidence="1">
    <location>
        <begin position="6"/>
        <end position="31"/>
    </location>
</feature>
<protein>
    <submittedName>
        <fullName evidence="2">Holin-like toxin</fullName>
    </submittedName>
</protein>
<organism evidence="2 3">
    <name type="scientific">Alicyclobacillus mali</name>
    <name type="common">ex Roth et al. 2021</name>
    <dbReference type="NCBI Taxonomy" id="1123961"/>
    <lineage>
        <taxon>Bacteria</taxon>
        <taxon>Bacillati</taxon>
        <taxon>Bacillota</taxon>
        <taxon>Bacilli</taxon>
        <taxon>Bacillales</taxon>
        <taxon>Alicyclobacillaceae</taxon>
        <taxon>Alicyclobacillus</taxon>
    </lineage>
</organism>
<gene>
    <name evidence="2" type="ORF">IW967_01075</name>
</gene>
<keyword evidence="3" id="KW-1185">Reference proteome</keyword>
<dbReference type="Pfam" id="PF16935">
    <property type="entry name" value="Hol_Tox"/>
    <property type="match status" value="1"/>
</dbReference>
<reference evidence="2 3" key="1">
    <citation type="submission" date="2020-11" db="EMBL/GenBank/DDBJ databases">
        <title>Genomic insight of Alicyclobacillus mali FL 18 reveals a new arsenic-resistant strain, with potential in environmental biotechnology.</title>
        <authorList>
            <person name="Fiorentino G."/>
            <person name="Gallo G."/>
            <person name="Aulitto M."/>
        </authorList>
    </citation>
    <scope>NUCLEOTIDE SEQUENCE [LARGE SCALE GENOMIC DNA]</scope>
    <source>
        <strain evidence="2 3">FL 18</strain>
    </source>
</reference>